<protein>
    <recommendedName>
        <fullName evidence="3">Lipoprotein</fullName>
    </recommendedName>
</protein>
<evidence type="ECO:0000313" key="1">
    <source>
        <dbReference type="EMBL" id="QUC11548.1"/>
    </source>
</evidence>
<accession>A0AB37HXE5</accession>
<evidence type="ECO:0008006" key="3">
    <source>
        <dbReference type="Google" id="ProtNLM"/>
    </source>
</evidence>
<dbReference type="AlphaFoldDB" id="A0AB37HXE5"/>
<proteinExistence type="predicted"/>
<organism evidence="1 2">
    <name type="scientific">Arachnia propionica</name>
    <dbReference type="NCBI Taxonomy" id="1750"/>
    <lineage>
        <taxon>Bacteria</taxon>
        <taxon>Bacillati</taxon>
        <taxon>Actinomycetota</taxon>
        <taxon>Actinomycetes</taxon>
        <taxon>Propionibacteriales</taxon>
        <taxon>Propionibacteriaceae</taxon>
        <taxon>Arachnia</taxon>
    </lineage>
</organism>
<name>A0AB37HXE5_9ACTN</name>
<dbReference type="EMBL" id="CP072385">
    <property type="protein sequence ID" value="QUC11548.1"/>
    <property type="molecule type" value="Genomic_DNA"/>
</dbReference>
<sequence length="154" mass="17158">MVDREVHGGFVSWSRRGVLLVGVGLLAGCGAVDDLVEDRSQLPVLLEDPMAAENLLGLTLKEGSESGYRRPLGKPEFTEVRRVFSLGDDDRQEVFDRAVAFAKESGWKKEFESGLPLNMVWNGQKNNPRCECGVFISDNDTADLMIRLRVFDEP</sequence>
<dbReference type="Proteomes" id="UP000677180">
    <property type="component" value="Chromosome"/>
</dbReference>
<evidence type="ECO:0000313" key="2">
    <source>
        <dbReference type="Proteomes" id="UP000677180"/>
    </source>
</evidence>
<dbReference type="PROSITE" id="PS51257">
    <property type="entry name" value="PROKAR_LIPOPROTEIN"/>
    <property type="match status" value="1"/>
</dbReference>
<gene>
    <name evidence="1" type="ORF">J5A53_02265</name>
</gene>
<reference evidence="1" key="1">
    <citation type="submission" date="2021-03" db="EMBL/GenBank/DDBJ databases">
        <title>Human Oral Microbial Genomes.</title>
        <authorList>
            <person name="Johnston C.D."/>
            <person name="Chen T."/>
            <person name="Dewhirst F.E."/>
        </authorList>
    </citation>
    <scope>NUCLEOTIDE SEQUENCE</scope>
    <source>
        <strain evidence="1">F0714</strain>
    </source>
</reference>
<dbReference type="RefSeq" id="WP_014847671.1">
    <property type="nucleotide sequence ID" value="NZ_CP040007.1"/>
</dbReference>